<sequence length="97" mass="11804">MSNDLLELIEKATLEDDERIFEPSGLIGYSDWYKKNADSAVWWIDELDTYGRHLISFDRKKIYNLFADYPHNMKDEEVYIFDKEEHDWAEFFKSRKQ</sequence>
<accession>A0AB38XZQ1</accession>
<reference evidence="2" key="1">
    <citation type="submission" date="2023-04" db="EMBL/GenBank/DDBJ databases">
        <title>Complete genomes of S. dygalactiae subsp equisimilis isolates causing bacteremia in cancer patients.</title>
        <authorList>
            <person name="Anand S."/>
            <person name="Arias J."/>
            <person name="Delafuente J."/>
            <person name="Elgamal H."/>
            <person name="Prevost T."/>
            <person name="Liu X."/>
            <person name="Kalia A."/>
        </authorList>
    </citation>
    <scope>NUCLEOTIDE SEQUENCE</scope>
    <source>
        <strain evidence="2">UT_120444</strain>
    </source>
</reference>
<dbReference type="Pfam" id="PF24723">
    <property type="entry name" value="DUF7675"/>
    <property type="match status" value="1"/>
</dbReference>
<evidence type="ECO:0000313" key="2">
    <source>
        <dbReference type="EMBL" id="WHM78523.1"/>
    </source>
</evidence>
<dbReference type="InterPro" id="IPR056092">
    <property type="entry name" value="DUF7675"/>
</dbReference>
<dbReference type="EMBL" id="CP125360">
    <property type="protein sequence ID" value="WHM78523.1"/>
    <property type="molecule type" value="Genomic_DNA"/>
</dbReference>
<name>A0AB38XZQ1_STREQ</name>
<organism evidence="2 3">
    <name type="scientific">Streptococcus dysgalactiae subsp. equisimilis</name>
    <name type="common">Streptococcus equisimilis</name>
    <dbReference type="NCBI Taxonomy" id="119602"/>
    <lineage>
        <taxon>Bacteria</taxon>
        <taxon>Bacillati</taxon>
        <taxon>Bacillota</taxon>
        <taxon>Bacilli</taxon>
        <taxon>Lactobacillales</taxon>
        <taxon>Streptococcaceae</taxon>
        <taxon>Streptococcus</taxon>
    </lineage>
</organism>
<dbReference type="Proteomes" id="UP001237475">
    <property type="component" value="Chromosome"/>
</dbReference>
<dbReference type="RefSeq" id="WP_283151481.1">
    <property type="nucleotide sequence ID" value="NZ_CP125360.1"/>
</dbReference>
<feature type="domain" description="DUF7675" evidence="1">
    <location>
        <begin position="32"/>
        <end position="96"/>
    </location>
</feature>
<evidence type="ECO:0000313" key="3">
    <source>
        <dbReference type="Proteomes" id="UP001237475"/>
    </source>
</evidence>
<proteinExistence type="predicted"/>
<gene>
    <name evidence="2" type="ORF">OPT59_07685</name>
</gene>
<evidence type="ECO:0000259" key="1">
    <source>
        <dbReference type="Pfam" id="PF24723"/>
    </source>
</evidence>
<dbReference type="AlphaFoldDB" id="A0AB38XZQ1"/>
<protein>
    <recommendedName>
        <fullName evidence="1">DUF7675 domain-containing protein</fullName>
    </recommendedName>
</protein>